<dbReference type="InterPro" id="IPR000847">
    <property type="entry name" value="LysR_HTH_N"/>
</dbReference>
<protein>
    <submittedName>
        <fullName evidence="6">LysR family transcriptional regulator</fullName>
    </submittedName>
</protein>
<evidence type="ECO:0000259" key="5">
    <source>
        <dbReference type="PROSITE" id="PS50931"/>
    </source>
</evidence>
<keyword evidence="4" id="KW-0804">Transcription</keyword>
<dbReference type="Proteomes" id="UP000290759">
    <property type="component" value="Unassembled WGS sequence"/>
</dbReference>
<dbReference type="EMBL" id="QYBB01000071">
    <property type="protein sequence ID" value="RYC29085.1"/>
    <property type="molecule type" value="Genomic_DNA"/>
</dbReference>
<dbReference type="Pfam" id="PF03466">
    <property type="entry name" value="LysR_substrate"/>
    <property type="match status" value="1"/>
</dbReference>
<dbReference type="GO" id="GO:0043565">
    <property type="term" value="F:sequence-specific DNA binding"/>
    <property type="evidence" value="ECO:0007669"/>
    <property type="project" value="TreeGrafter"/>
</dbReference>
<keyword evidence="2" id="KW-0805">Transcription regulation</keyword>
<comment type="caution">
    <text evidence="6">The sequence shown here is derived from an EMBL/GenBank/DDBJ whole genome shotgun (WGS) entry which is preliminary data.</text>
</comment>
<dbReference type="GO" id="GO:0006351">
    <property type="term" value="P:DNA-templated transcription"/>
    <property type="evidence" value="ECO:0007669"/>
    <property type="project" value="TreeGrafter"/>
</dbReference>
<name>A0A4Q2U2Z9_9HYPH</name>
<dbReference type="SUPFAM" id="SSF53850">
    <property type="entry name" value="Periplasmic binding protein-like II"/>
    <property type="match status" value="1"/>
</dbReference>
<dbReference type="InterPro" id="IPR036388">
    <property type="entry name" value="WH-like_DNA-bd_sf"/>
</dbReference>
<evidence type="ECO:0000313" key="6">
    <source>
        <dbReference type="EMBL" id="RYC29085.1"/>
    </source>
</evidence>
<dbReference type="Gene3D" id="1.10.10.10">
    <property type="entry name" value="Winged helix-like DNA-binding domain superfamily/Winged helix DNA-binding domain"/>
    <property type="match status" value="1"/>
</dbReference>
<reference evidence="6 7" key="1">
    <citation type="submission" date="2018-12" db="EMBL/GenBank/DDBJ databases">
        <authorList>
            <person name="Grouzdev D.S."/>
            <person name="Krutkina M.S."/>
        </authorList>
    </citation>
    <scope>NUCLEOTIDE SEQUENCE [LARGE SCALE GENOMIC DNA]</scope>
    <source>
        <strain evidence="6 7">RmlP026</strain>
    </source>
</reference>
<dbReference type="InterPro" id="IPR005119">
    <property type="entry name" value="LysR_subst-bd"/>
</dbReference>
<dbReference type="FunFam" id="1.10.10.10:FF:000001">
    <property type="entry name" value="LysR family transcriptional regulator"/>
    <property type="match status" value="1"/>
</dbReference>
<dbReference type="PROSITE" id="PS50931">
    <property type="entry name" value="HTH_LYSR"/>
    <property type="match status" value="1"/>
</dbReference>
<dbReference type="PANTHER" id="PTHR30537">
    <property type="entry name" value="HTH-TYPE TRANSCRIPTIONAL REGULATOR"/>
    <property type="match status" value="1"/>
</dbReference>
<feature type="domain" description="HTH lysR-type" evidence="5">
    <location>
        <begin position="4"/>
        <end position="61"/>
    </location>
</feature>
<proteinExistence type="inferred from homology"/>
<keyword evidence="3" id="KW-0238">DNA-binding</keyword>
<evidence type="ECO:0000256" key="4">
    <source>
        <dbReference type="ARBA" id="ARBA00023163"/>
    </source>
</evidence>
<accession>A0A4Q2U2Z9</accession>
<dbReference type="OrthoDB" id="9813056at2"/>
<sequence length="299" mass="32771">MYKPSLAELNAFAAVARHRSFRLASDALGLSRSSLSHTVIGLERGLEVRLLHRTTRSVSLTEVGERLLARLGPLLRDLDEAIEEAVGQEGIVRGTLRINCGDAAAEHLLATVVPTFLDRFPSVALDLVTDGRLIDIVAAGFDAGVRLREAVPQDMVAVPFGDAIQFLPVAAPTYLARFGTPLVPDDLRRHRCIQHRLPSGRTYRWEFEKHNQELTIDLHGALSLDSNRLMVMAAADGLGIAFVHESAARPHLRDGKLVPVLADWCPPVPGLCLYYPGHRQVPVALRAFIDVLRERASGP</sequence>
<comment type="similarity">
    <text evidence="1">Belongs to the LysR transcriptional regulatory family.</text>
</comment>
<dbReference type="PANTHER" id="PTHR30537:SF1">
    <property type="entry name" value="HTH-TYPE TRANSCRIPTIONAL REGULATOR PGRR"/>
    <property type="match status" value="1"/>
</dbReference>
<dbReference type="SUPFAM" id="SSF46785">
    <property type="entry name" value="Winged helix' DNA-binding domain"/>
    <property type="match status" value="1"/>
</dbReference>
<evidence type="ECO:0000313" key="7">
    <source>
        <dbReference type="Proteomes" id="UP000290759"/>
    </source>
</evidence>
<gene>
    <name evidence="6" type="ORF">D3273_25760</name>
</gene>
<dbReference type="AlphaFoldDB" id="A0A4Q2U2Z9"/>
<dbReference type="InterPro" id="IPR036390">
    <property type="entry name" value="WH_DNA-bd_sf"/>
</dbReference>
<evidence type="ECO:0000256" key="3">
    <source>
        <dbReference type="ARBA" id="ARBA00023125"/>
    </source>
</evidence>
<dbReference type="GO" id="GO:0003700">
    <property type="term" value="F:DNA-binding transcription factor activity"/>
    <property type="evidence" value="ECO:0007669"/>
    <property type="project" value="InterPro"/>
</dbReference>
<keyword evidence="7" id="KW-1185">Reference proteome</keyword>
<evidence type="ECO:0000256" key="2">
    <source>
        <dbReference type="ARBA" id="ARBA00023015"/>
    </source>
</evidence>
<dbReference type="Pfam" id="PF00126">
    <property type="entry name" value="HTH_1"/>
    <property type="match status" value="1"/>
</dbReference>
<evidence type="ECO:0000256" key="1">
    <source>
        <dbReference type="ARBA" id="ARBA00009437"/>
    </source>
</evidence>
<dbReference type="Gene3D" id="3.40.190.290">
    <property type="match status" value="1"/>
</dbReference>
<dbReference type="RefSeq" id="WP_129229822.1">
    <property type="nucleotide sequence ID" value="NZ_QYBB01000071.1"/>
</dbReference>
<reference evidence="6 7" key="2">
    <citation type="submission" date="2019-02" db="EMBL/GenBank/DDBJ databases">
        <title>'Lichenibacterium ramalinii' gen. nov. sp. nov., 'Lichenibacterium minor' gen. nov. sp. nov.</title>
        <authorList>
            <person name="Pankratov T."/>
        </authorList>
    </citation>
    <scope>NUCLEOTIDE SEQUENCE [LARGE SCALE GENOMIC DNA]</scope>
    <source>
        <strain evidence="6 7">RmlP026</strain>
    </source>
</reference>
<dbReference type="InterPro" id="IPR058163">
    <property type="entry name" value="LysR-type_TF_proteobact-type"/>
</dbReference>
<dbReference type="CDD" id="cd08474">
    <property type="entry name" value="PBP2_CrgA_like_5"/>
    <property type="match status" value="1"/>
</dbReference>
<organism evidence="6 7">
    <name type="scientific">Lichenibacterium minor</name>
    <dbReference type="NCBI Taxonomy" id="2316528"/>
    <lineage>
        <taxon>Bacteria</taxon>
        <taxon>Pseudomonadati</taxon>
        <taxon>Pseudomonadota</taxon>
        <taxon>Alphaproteobacteria</taxon>
        <taxon>Hyphomicrobiales</taxon>
        <taxon>Lichenihabitantaceae</taxon>
        <taxon>Lichenibacterium</taxon>
    </lineage>
</organism>